<sequence>MAYGAGAGPSHPTGSQPRVRLFSFPPFLFVFGLMDGQYCFMKRKSRTEGAGAVGVLGPTREALFSAVGFKTSRAVRGGVPQHIAGWQEPVLRRCFRLSFGIFLLFFSRV</sequence>
<proteinExistence type="predicted"/>
<accession>A0A139ABD3</accession>
<evidence type="ECO:0000313" key="2">
    <source>
        <dbReference type="Proteomes" id="UP000070544"/>
    </source>
</evidence>
<dbReference type="AlphaFoldDB" id="A0A139ABD3"/>
<organism evidence="1 2">
    <name type="scientific">Gonapodya prolifera (strain JEL478)</name>
    <name type="common">Monoblepharis prolifera</name>
    <dbReference type="NCBI Taxonomy" id="1344416"/>
    <lineage>
        <taxon>Eukaryota</taxon>
        <taxon>Fungi</taxon>
        <taxon>Fungi incertae sedis</taxon>
        <taxon>Chytridiomycota</taxon>
        <taxon>Chytridiomycota incertae sedis</taxon>
        <taxon>Monoblepharidomycetes</taxon>
        <taxon>Monoblepharidales</taxon>
        <taxon>Gonapodyaceae</taxon>
        <taxon>Gonapodya</taxon>
    </lineage>
</organism>
<dbReference type="EMBL" id="KQ965771">
    <property type="protein sequence ID" value="KXS14132.1"/>
    <property type="molecule type" value="Genomic_DNA"/>
</dbReference>
<protein>
    <submittedName>
        <fullName evidence="1">Uncharacterized protein</fullName>
    </submittedName>
</protein>
<keyword evidence="2" id="KW-1185">Reference proteome</keyword>
<evidence type="ECO:0000313" key="1">
    <source>
        <dbReference type="EMBL" id="KXS14132.1"/>
    </source>
</evidence>
<name>A0A139ABD3_GONPJ</name>
<dbReference type="Proteomes" id="UP000070544">
    <property type="component" value="Unassembled WGS sequence"/>
</dbReference>
<gene>
    <name evidence="1" type="ORF">M427DRAFT_354931</name>
</gene>
<reference evidence="1 2" key="1">
    <citation type="journal article" date="2015" name="Genome Biol. Evol.">
        <title>Phylogenomic analyses indicate that early fungi evolved digesting cell walls of algal ancestors of land plants.</title>
        <authorList>
            <person name="Chang Y."/>
            <person name="Wang S."/>
            <person name="Sekimoto S."/>
            <person name="Aerts A.L."/>
            <person name="Choi C."/>
            <person name="Clum A."/>
            <person name="LaButti K.M."/>
            <person name="Lindquist E.A."/>
            <person name="Yee Ngan C."/>
            <person name="Ohm R.A."/>
            <person name="Salamov A.A."/>
            <person name="Grigoriev I.V."/>
            <person name="Spatafora J.W."/>
            <person name="Berbee M.L."/>
        </authorList>
    </citation>
    <scope>NUCLEOTIDE SEQUENCE [LARGE SCALE GENOMIC DNA]</scope>
    <source>
        <strain evidence="1 2">JEL478</strain>
    </source>
</reference>